<feature type="domain" description="Mannosylglycerate hydrolase MGH1-like glycoside hydrolase" evidence="4">
    <location>
        <begin position="34"/>
        <end position="408"/>
    </location>
</feature>
<keyword evidence="2" id="KW-0378">Hydrolase</keyword>
<dbReference type="Pfam" id="PF22422">
    <property type="entry name" value="MGH1-like_GH"/>
    <property type="match status" value="1"/>
</dbReference>
<protein>
    <submittedName>
        <fullName evidence="6">Alpha-glucosidase</fullName>
    </submittedName>
</protein>
<sequence>MTNARDHISLDEQARAVLRGNDRGGYSVPTDGLYPYQWNWDSGFAAWGFAQFDLPRAWSELETLFSGQWPTGMLPHILFHRPDPGYFPGPEVWGTEGLGPVPSSGISQPPVAATFTRLTYEKDRAAGRVHIEALYPKLLAWHRWFMQWRCHEGMIFVTHPWESGRDNTVDWDGPMAAIDPVGIDPYTRRDTAHVDPHMRPTKEDYDRYLYLVQRGRDLGWDDAKMADSMPFKVADPTMTFILLRANRDLLALAAELGEDSAEIEGWINVLEEGAERLRNPASGVFEAIDLKTGAHAGNVTSAAFLCWYAGIECPVMLGELMEAFEASQFPVPSQKVTDPKFDAMRYWRGPTWTMMNAITALGLIDMGHPDAAEELRIRSARLLAERGFAEYFNPHTGDPAGGGTFTWTAAIWLAWASPSAPAYQGATQTEPQRGEQ</sequence>
<evidence type="ECO:0000259" key="4">
    <source>
        <dbReference type="Pfam" id="PF22422"/>
    </source>
</evidence>
<dbReference type="RefSeq" id="WP_058244805.1">
    <property type="nucleotide sequence ID" value="NZ_CYSB01000038.1"/>
</dbReference>
<dbReference type="InterPro" id="IPR004888">
    <property type="entry name" value="Glycoside_hydrolase_63"/>
</dbReference>
<name>A0A0P1FLG9_9RHOB</name>
<dbReference type="GO" id="GO:0006487">
    <property type="term" value="P:protein N-linked glycosylation"/>
    <property type="evidence" value="ECO:0007669"/>
    <property type="project" value="TreeGrafter"/>
</dbReference>
<reference evidence="5 7" key="2">
    <citation type="submission" date="2015-09" db="EMBL/GenBank/DDBJ databases">
        <authorList>
            <person name="Rodrigo-Torres L."/>
            <person name="Arahal D.R."/>
        </authorList>
    </citation>
    <scope>NUCLEOTIDE SEQUENCE [LARGE SCALE GENOMIC DNA]</scope>
    <source>
        <strain evidence="5 7">CECT 5118</strain>
    </source>
</reference>
<comment type="similarity">
    <text evidence="1">Belongs to the glycosyl hydrolase 63 family.</text>
</comment>
<evidence type="ECO:0000313" key="8">
    <source>
        <dbReference type="Proteomes" id="UP000051887"/>
    </source>
</evidence>
<dbReference type="PANTHER" id="PTHR10412:SF11">
    <property type="entry name" value="MANNOSYL-OLIGOSACCHARIDE GLUCOSIDASE"/>
    <property type="match status" value="1"/>
</dbReference>
<dbReference type="GO" id="GO:0009311">
    <property type="term" value="P:oligosaccharide metabolic process"/>
    <property type="evidence" value="ECO:0007669"/>
    <property type="project" value="InterPro"/>
</dbReference>
<keyword evidence="7" id="KW-1185">Reference proteome</keyword>
<dbReference type="AlphaFoldDB" id="A0A0P1FLG9"/>
<dbReference type="GO" id="GO:0004573">
    <property type="term" value="F:Glc3Man9GlcNAc2 oligosaccharide glucosidase activity"/>
    <property type="evidence" value="ECO:0007669"/>
    <property type="project" value="InterPro"/>
</dbReference>
<accession>A0A0P1FLG9</accession>
<reference evidence="6 8" key="1">
    <citation type="submission" date="2015-09" db="EMBL/GenBank/DDBJ databases">
        <authorList>
            <consortium name="Swine Surveillance"/>
        </authorList>
    </citation>
    <scope>NUCLEOTIDE SEQUENCE [LARGE SCALE GENOMIC DNA]</scope>
    <source>
        <strain evidence="6 8">5120</strain>
    </source>
</reference>
<dbReference type="InterPro" id="IPR008928">
    <property type="entry name" value="6-hairpin_glycosidase_sf"/>
</dbReference>
<dbReference type="EMBL" id="CYSB01000038">
    <property type="protein sequence ID" value="CUH69131.1"/>
    <property type="molecule type" value="Genomic_DNA"/>
</dbReference>
<gene>
    <name evidence="5" type="ORF">TL5118_03090</name>
    <name evidence="6" type="ORF">TL5120_03478</name>
</gene>
<proteinExistence type="inferred from homology"/>
<evidence type="ECO:0000313" key="6">
    <source>
        <dbReference type="EMBL" id="CUH73666.1"/>
    </source>
</evidence>
<dbReference type="SUPFAM" id="SSF48208">
    <property type="entry name" value="Six-hairpin glycosidases"/>
    <property type="match status" value="1"/>
</dbReference>
<keyword evidence="3" id="KW-0326">Glycosidase</keyword>
<dbReference type="Proteomes" id="UP000051086">
    <property type="component" value="Unassembled WGS sequence"/>
</dbReference>
<evidence type="ECO:0000256" key="3">
    <source>
        <dbReference type="ARBA" id="ARBA00023295"/>
    </source>
</evidence>
<dbReference type="InterPro" id="IPR054491">
    <property type="entry name" value="MGH1-like_GH"/>
</dbReference>
<dbReference type="InterPro" id="IPR012341">
    <property type="entry name" value="6hp_glycosidase-like_sf"/>
</dbReference>
<evidence type="ECO:0000256" key="2">
    <source>
        <dbReference type="ARBA" id="ARBA00022801"/>
    </source>
</evidence>
<dbReference type="Proteomes" id="UP000051887">
    <property type="component" value="Unassembled WGS sequence"/>
</dbReference>
<evidence type="ECO:0000256" key="1">
    <source>
        <dbReference type="ARBA" id="ARBA00010833"/>
    </source>
</evidence>
<dbReference type="EMBL" id="CYSC01000041">
    <property type="protein sequence ID" value="CUH73666.1"/>
    <property type="molecule type" value="Genomic_DNA"/>
</dbReference>
<evidence type="ECO:0000313" key="7">
    <source>
        <dbReference type="Proteomes" id="UP000051086"/>
    </source>
</evidence>
<dbReference type="Gene3D" id="1.50.10.10">
    <property type="match status" value="1"/>
</dbReference>
<dbReference type="OrthoDB" id="9781878at2"/>
<organism evidence="6 8">
    <name type="scientific">Thalassovita autumnalis</name>
    <dbReference type="NCBI Taxonomy" id="2072972"/>
    <lineage>
        <taxon>Bacteria</taxon>
        <taxon>Pseudomonadati</taxon>
        <taxon>Pseudomonadota</taxon>
        <taxon>Alphaproteobacteria</taxon>
        <taxon>Rhodobacterales</taxon>
        <taxon>Roseobacteraceae</taxon>
        <taxon>Thalassovita</taxon>
    </lineage>
</organism>
<evidence type="ECO:0000313" key="5">
    <source>
        <dbReference type="EMBL" id="CUH69131.1"/>
    </source>
</evidence>
<dbReference type="PANTHER" id="PTHR10412">
    <property type="entry name" value="MANNOSYL-OLIGOSACCHARIDE GLUCOSIDASE"/>
    <property type="match status" value="1"/>
</dbReference>